<evidence type="ECO:0000313" key="1">
    <source>
        <dbReference type="EMBL" id="KAH3737952.1"/>
    </source>
</evidence>
<keyword evidence="3" id="KW-1185">Reference proteome</keyword>
<evidence type="ECO:0000313" key="3">
    <source>
        <dbReference type="Proteomes" id="UP000828390"/>
    </source>
</evidence>
<evidence type="ECO:0000313" key="2">
    <source>
        <dbReference type="EMBL" id="KAH3862180.1"/>
    </source>
</evidence>
<proteinExistence type="predicted"/>
<dbReference type="AlphaFoldDB" id="A0A9D4LQ85"/>
<dbReference type="EMBL" id="JAIWYP010000002">
    <property type="protein sequence ID" value="KAH3862180.1"/>
    <property type="molecule type" value="Genomic_DNA"/>
</dbReference>
<dbReference type="Proteomes" id="UP000828390">
    <property type="component" value="Unassembled WGS sequence"/>
</dbReference>
<accession>A0A9D4LQ85</accession>
<sequence>MTICFFPDFYHSTTSGRRVVWTASGNISLFPKSTSMFQLVVPSRIDDLCVVCVLLVSRVFTTDIVYQPDGLGCTTQGGKTTPILLDCILNIKKQNVS</sequence>
<organism evidence="2 3">
    <name type="scientific">Dreissena polymorpha</name>
    <name type="common">Zebra mussel</name>
    <name type="synonym">Mytilus polymorpha</name>
    <dbReference type="NCBI Taxonomy" id="45954"/>
    <lineage>
        <taxon>Eukaryota</taxon>
        <taxon>Metazoa</taxon>
        <taxon>Spiralia</taxon>
        <taxon>Lophotrochozoa</taxon>
        <taxon>Mollusca</taxon>
        <taxon>Bivalvia</taxon>
        <taxon>Autobranchia</taxon>
        <taxon>Heteroconchia</taxon>
        <taxon>Euheterodonta</taxon>
        <taxon>Imparidentia</taxon>
        <taxon>Neoheterodontei</taxon>
        <taxon>Myida</taxon>
        <taxon>Dreissenoidea</taxon>
        <taxon>Dreissenidae</taxon>
        <taxon>Dreissena</taxon>
    </lineage>
</organism>
<reference evidence="2" key="2">
    <citation type="submission" date="2020-11" db="EMBL/GenBank/DDBJ databases">
        <authorList>
            <person name="McCartney M.A."/>
            <person name="Auch B."/>
            <person name="Kono T."/>
            <person name="Mallez S."/>
            <person name="Becker A."/>
            <person name="Gohl D.M."/>
            <person name="Silverstein K.A.T."/>
            <person name="Koren S."/>
            <person name="Bechman K.B."/>
            <person name="Herman A."/>
            <person name="Abrahante J.E."/>
            <person name="Garbe J."/>
        </authorList>
    </citation>
    <scope>NUCLEOTIDE SEQUENCE</scope>
    <source>
        <strain evidence="2">Duluth1</strain>
        <tissue evidence="2">Whole animal</tissue>
    </source>
</reference>
<comment type="caution">
    <text evidence="2">The sequence shown here is derived from an EMBL/GenBank/DDBJ whole genome shotgun (WGS) entry which is preliminary data.</text>
</comment>
<name>A0A9D4LQ85_DREPO</name>
<gene>
    <name evidence="2" type="ORF">DPMN_025146</name>
    <name evidence="1" type="ORF">DPMN_044550</name>
</gene>
<dbReference type="EMBL" id="JAIWYP010000011">
    <property type="protein sequence ID" value="KAH3737952.1"/>
    <property type="molecule type" value="Genomic_DNA"/>
</dbReference>
<protein>
    <submittedName>
        <fullName evidence="2">Uncharacterized protein</fullName>
    </submittedName>
</protein>
<reference evidence="2" key="1">
    <citation type="journal article" date="2019" name="bioRxiv">
        <title>The Genome of the Zebra Mussel, Dreissena polymorpha: A Resource for Invasive Species Research.</title>
        <authorList>
            <person name="McCartney M.A."/>
            <person name="Auch B."/>
            <person name="Kono T."/>
            <person name="Mallez S."/>
            <person name="Zhang Y."/>
            <person name="Obille A."/>
            <person name="Becker A."/>
            <person name="Abrahante J.E."/>
            <person name="Garbe J."/>
            <person name="Badalamenti J.P."/>
            <person name="Herman A."/>
            <person name="Mangelson H."/>
            <person name="Liachko I."/>
            <person name="Sullivan S."/>
            <person name="Sone E.D."/>
            <person name="Koren S."/>
            <person name="Silverstein K.A.T."/>
            <person name="Beckman K.B."/>
            <person name="Gohl D.M."/>
        </authorList>
    </citation>
    <scope>NUCLEOTIDE SEQUENCE</scope>
    <source>
        <strain evidence="2">Duluth1</strain>
        <tissue evidence="2">Whole animal</tissue>
    </source>
</reference>